<name>A0A7Y7U6B4_9BACT</name>
<organism evidence="2 3">
    <name type="scientific">Hymenobacter lapidiphilus</name>
    <dbReference type="NCBI Taxonomy" id="2608003"/>
    <lineage>
        <taxon>Bacteria</taxon>
        <taxon>Pseudomonadati</taxon>
        <taxon>Bacteroidota</taxon>
        <taxon>Cytophagia</taxon>
        <taxon>Cytophagales</taxon>
        <taxon>Hymenobacteraceae</taxon>
        <taxon>Hymenobacter</taxon>
    </lineage>
</organism>
<accession>A0A7Y7U6B4</accession>
<feature type="signal peptide" evidence="1">
    <location>
        <begin position="1"/>
        <end position="19"/>
    </location>
</feature>
<dbReference type="AlphaFoldDB" id="A0A7Y7U6B4"/>
<evidence type="ECO:0000256" key="1">
    <source>
        <dbReference type="SAM" id="SignalP"/>
    </source>
</evidence>
<feature type="chain" id="PRO_5030930041" description="DUF3575 domain-containing protein" evidence="1">
    <location>
        <begin position="20"/>
        <end position="235"/>
    </location>
</feature>
<evidence type="ECO:0000313" key="2">
    <source>
        <dbReference type="EMBL" id="NVO31589.1"/>
    </source>
</evidence>
<evidence type="ECO:0000313" key="3">
    <source>
        <dbReference type="Proteomes" id="UP000565521"/>
    </source>
</evidence>
<evidence type="ECO:0008006" key="4">
    <source>
        <dbReference type="Google" id="ProtNLM"/>
    </source>
</evidence>
<gene>
    <name evidence="2" type="ORF">HW554_10240</name>
</gene>
<keyword evidence="1" id="KW-0732">Signal</keyword>
<sequence length="235" mass="26410">MKKQFLLLALLLGSLPSLAQLKFRNAGPIVGYTKLYANELTQMVGRYPVNMGQTDMDHLRLGAYASFALPRTRLLLRPELSYVNHSLWTGAQNPFHDSEKEAETWISSGSGHPYNRLEATMLMVSQHRFWHVHAGLAGWHVFDASTGRKAYAYSPSRQAIFLALDRSFNPYVGAVKIGAGLSLGRLHLEANYVRNATRVLRSELAADGQTTRLGRLDVASVTYDIRFDVFRKLEQ</sequence>
<dbReference type="EMBL" id="JABKAU010000015">
    <property type="protein sequence ID" value="NVO31589.1"/>
    <property type="molecule type" value="Genomic_DNA"/>
</dbReference>
<proteinExistence type="predicted"/>
<dbReference type="RefSeq" id="WP_176908487.1">
    <property type="nucleotide sequence ID" value="NZ_JABKAU010000015.1"/>
</dbReference>
<reference evidence="2 3" key="1">
    <citation type="submission" date="2020-05" db="EMBL/GenBank/DDBJ databases">
        <title>Hymenobacter terrestris sp. nov. and Hymenobacter lapidiphilus sp. nov., isolated from regoliths in Antarctica.</title>
        <authorList>
            <person name="Sedlacek I."/>
            <person name="Pantucek R."/>
            <person name="Zeman M."/>
            <person name="Holochova P."/>
            <person name="Kralova S."/>
            <person name="Stankova E."/>
            <person name="Sedo O."/>
            <person name="Micenkova L."/>
            <person name="Svec P."/>
            <person name="Gupta V."/>
            <person name="Sood U."/>
            <person name="Korpole U.S."/>
            <person name="Lal R."/>
        </authorList>
    </citation>
    <scope>NUCLEOTIDE SEQUENCE [LARGE SCALE GENOMIC DNA]</scope>
    <source>
        <strain evidence="2 3">P5342</strain>
    </source>
</reference>
<keyword evidence="3" id="KW-1185">Reference proteome</keyword>
<dbReference type="Proteomes" id="UP000565521">
    <property type="component" value="Unassembled WGS sequence"/>
</dbReference>
<comment type="caution">
    <text evidence="2">The sequence shown here is derived from an EMBL/GenBank/DDBJ whole genome shotgun (WGS) entry which is preliminary data.</text>
</comment>
<protein>
    <recommendedName>
        <fullName evidence="4">DUF3575 domain-containing protein</fullName>
    </recommendedName>
</protein>